<evidence type="ECO:0000313" key="2">
    <source>
        <dbReference type="EMBL" id="GAH88501.1"/>
    </source>
</evidence>
<feature type="non-terminal residue" evidence="2">
    <location>
        <position position="1"/>
    </location>
</feature>
<evidence type="ECO:0000256" key="1">
    <source>
        <dbReference type="SAM" id="MobiDB-lite"/>
    </source>
</evidence>
<dbReference type="EMBL" id="BARU01040162">
    <property type="protein sequence ID" value="GAH88501.1"/>
    <property type="molecule type" value="Genomic_DNA"/>
</dbReference>
<feature type="non-terminal residue" evidence="2">
    <location>
        <position position="235"/>
    </location>
</feature>
<gene>
    <name evidence="2" type="ORF">S03H2_62136</name>
</gene>
<sequence>ATTSGSCAGHTEEEWRARDMVPPPPEENHAYVSVYVPTDKRRDFLKWLKEHMDINEVDIHMEPIGFSKVADPFLGGSFFERWWPTRDEAFTSDKVFNLSIVSKKIHMPLKMARMMSDLSPEQQKKVANAYAVLKMADRGQMGGSLGLLGQLMGYAQQNPGASEDQMIKYLQLMDSQMVKGMEMMKAANPPKSQGDPVDYMVKGMELMKTANPPKSQGDPVDYMVKGMELMKGTNQ</sequence>
<reference evidence="2" key="1">
    <citation type="journal article" date="2014" name="Front. Microbiol.">
        <title>High frequency of phylogenetically diverse reductive dehalogenase-homologous genes in deep subseafloor sedimentary metagenomes.</title>
        <authorList>
            <person name="Kawai M."/>
            <person name="Futagami T."/>
            <person name="Toyoda A."/>
            <person name="Takaki Y."/>
            <person name="Nishi S."/>
            <person name="Hori S."/>
            <person name="Arai W."/>
            <person name="Tsubouchi T."/>
            <person name="Morono Y."/>
            <person name="Uchiyama I."/>
            <person name="Ito T."/>
            <person name="Fujiyama A."/>
            <person name="Inagaki F."/>
            <person name="Takami H."/>
        </authorList>
    </citation>
    <scope>NUCLEOTIDE SEQUENCE</scope>
    <source>
        <strain evidence="2">Expedition CK06-06</strain>
    </source>
</reference>
<feature type="compositionally biased region" description="Basic and acidic residues" evidence="1">
    <location>
        <begin position="10"/>
        <end position="19"/>
    </location>
</feature>
<proteinExistence type="predicted"/>
<organism evidence="2">
    <name type="scientific">marine sediment metagenome</name>
    <dbReference type="NCBI Taxonomy" id="412755"/>
    <lineage>
        <taxon>unclassified sequences</taxon>
        <taxon>metagenomes</taxon>
        <taxon>ecological metagenomes</taxon>
    </lineage>
</organism>
<name>X1J1G1_9ZZZZ</name>
<comment type="caution">
    <text evidence="2">The sequence shown here is derived from an EMBL/GenBank/DDBJ whole genome shotgun (WGS) entry which is preliminary data.</text>
</comment>
<accession>X1J1G1</accession>
<feature type="region of interest" description="Disordered" evidence="1">
    <location>
        <begin position="1"/>
        <end position="24"/>
    </location>
</feature>
<protein>
    <submittedName>
        <fullName evidence="2">Uncharacterized protein</fullName>
    </submittedName>
</protein>
<dbReference type="AlphaFoldDB" id="X1J1G1"/>